<evidence type="ECO:0000313" key="2">
    <source>
        <dbReference type="Proteomes" id="UP000186914"/>
    </source>
</evidence>
<accession>A0A1N7CWB7</accession>
<dbReference type="Pfam" id="PF26047">
    <property type="entry name" value="DUF8015"/>
    <property type="match status" value="1"/>
</dbReference>
<protein>
    <submittedName>
        <fullName evidence="1">Uncharacterized protein</fullName>
    </submittedName>
</protein>
<keyword evidence="2" id="KW-1185">Reference proteome</keyword>
<proteinExistence type="predicted"/>
<evidence type="ECO:0000313" key="1">
    <source>
        <dbReference type="EMBL" id="SIR67873.1"/>
    </source>
</evidence>
<dbReference type="Proteomes" id="UP000186914">
    <property type="component" value="Unassembled WGS sequence"/>
</dbReference>
<sequence>MTEYYDLILGLIPLALIGVTGAVSAAGLSLTAAVPVGATVSVLLIGHALFVNGPVASAPESTSAAPSLQTNSAD</sequence>
<name>A0A1N7CWB7_9EURY</name>
<reference evidence="2" key="1">
    <citation type="submission" date="2017-01" db="EMBL/GenBank/DDBJ databases">
        <authorList>
            <person name="Varghese N."/>
            <person name="Submissions S."/>
        </authorList>
    </citation>
    <scope>NUCLEOTIDE SEQUENCE [LARGE SCALE GENOMIC DNA]</scope>
    <source>
        <strain evidence="2">CGMCC 1.7737</strain>
    </source>
</reference>
<dbReference type="AlphaFoldDB" id="A0A1N7CWB7"/>
<dbReference type="EMBL" id="FTNO01000003">
    <property type="protein sequence ID" value="SIR67873.1"/>
    <property type="molecule type" value="Genomic_DNA"/>
</dbReference>
<dbReference type="InterPro" id="IPR058328">
    <property type="entry name" value="DUF8015"/>
</dbReference>
<gene>
    <name evidence="1" type="ORF">SAMN05421858_3300</name>
</gene>
<dbReference type="RefSeq" id="WP_076431219.1">
    <property type="nucleotide sequence ID" value="NZ_FTNO01000003.1"/>
</dbReference>
<organism evidence="1 2">
    <name type="scientific">Haladaptatus litoreus</name>
    <dbReference type="NCBI Taxonomy" id="553468"/>
    <lineage>
        <taxon>Archaea</taxon>
        <taxon>Methanobacteriati</taxon>
        <taxon>Methanobacteriota</taxon>
        <taxon>Stenosarchaea group</taxon>
        <taxon>Halobacteria</taxon>
        <taxon>Halobacteriales</taxon>
        <taxon>Haladaptataceae</taxon>
        <taxon>Haladaptatus</taxon>
    </lineage>
</organism>